<dbReference type="AlphaFoldDB" id="A0A2U8GI37"/>
<geneLocation type="chloroplast" evidence="3"/>
<keyword evidence="2" id="KW-1133">Transmembrane helix</keyword>
<keyword evidence="3" id="KW-0934">Plastid</keyword>
<feature type="compositionally biased region" description="Basic and acidic residues" evidence="1">
    <location>
        <begin position="47"/>
        <end position="74"/>
    </location>
</feature>
<organism evidence="3">
    <name type="scientific">Pediastrum duplex</name>
    <name type="common">Green alga</name>
    <dbReference type="NCBI Taxonomy" id="3105"/>
    <lineage>
        <taxon>Eukaryota</taxon>
        <taxon>Viridiplantae</taxon>
        <taxon>Chlorophyta</taxon>
        <taxon>core chlorophytes</taxon>
        <taxon>Chlorophyceae</taxon>
        <taxon>CS clade</taxon>
        <taxon>Sphaeropleales</taxon>
        <taxon>Hydrodictyaceae</taxon>
        <taxon>Pediastrum</taxon>
    </lineage>
</organism>
<evidence type="ECO:0000256" key="1">
    <source>
        <dbReference type="SAM" id="MobiDB-lite"/>
    </source>
</evidence>
<protein>
    <submittedName>
        <fullName evidence="3">Uncharacterized protein</fullName>
    </submittedName>
</protein>
<evidence type="ECO:0000313" key="3">
    <source>
        <dbReference type="EMBL" id="AWI68335.1"/>
    </source>
</evidence>
<feature type="region of interest" description="Disordered" evidence="1">
    <location>
        <begin position="28"/>
        <end position="119"/>
    </location>
</feature>
<name>A0A2U8GI37_PEDDU</name>
<keyword evidence="2" id="KW-0812">Transmembrane</keyword>
<proteinExistence type="predicted"/>
<reference evidence="3" key="1">
    <citation type="journal article" date="2018" name="Am. J. Bot.">
        <title>Organellar phylogenomics inform systematics in the green algal family Hydrodictyaceae (Chlorophyceae) and provide clues to the complex evolutionary history of plastid genomes in the green algal tree of life.</title>
        <authorList>
            <person name="McManus H.A."/>
            <person name="Fucikova K."/>
            <person name="Lewis P.O."/>
            <person name="Lewis L.A."/>
            <person name="Karol K.G."/>
        </authorList>
    </citation>
    <scope>NUCLEOTIDE SEQUENCE</scope>
</reference>
<feature type="compositionally biased region" description="Basic residues" evidence="1">
    <location>
        <begin position="34"/>
        <end position="43"/>
    </location>
</feature>
<feature type="transmembrane region" description="Helical" evidence="2">
    <location>
        <begin position="7"/>
        <end position="25"/>
    </location>
</feature>
<dbReference type="EMBL" id="MF276979">
    <property type="protein sequence ID" value="AWI68335.1"/>
    <property type="molecule type" value="Genomic_DNA"/>
</dbReference>
<dbReference type="EMBL" id="MF276979">
    <property type="protein sequence ID" value="AWI68336.1"/>
    <property type="molecule type" value="Genomic_DNA"/>
</dbReference>
<accession>A0A2U8GI37</accession>
<evidence type="ECO:0000256" key="2">
    <source>
        <dbReference type="SAM" id="Phobius"/>
    </source>
</evidence>
<keyword evidence="2" id="KW-0472">Membrane</keyword>
<feature type="compositionally biased region" description="Basic and acidic residues" evidence="1">
    <location>
        <begin position="94"/>
        <end position="119"/>
    </location>
</feature>
<sequence length="157" mass="18247">MPRRTDALIAFASVRCFGFFCFFGFGSQSEKPSRRASVRRAKSRCALSEDARPKSRCEAKAAHRTEEPKRRTDALWRSQAEGEGAKASFASAEPMRRAEEGAKSEERRRSEKKAKKEEGRSRNWLNLVQRLNFIQRLNRVQRLNLIRGLDFAWWFGY</sequence>
<keyword evidence="3" id="KW-0150">Chloroplast</keyword>